<feature type="compositionally biased region" description="Polar residues" evidence="3">
    <location>
        <begin position="433"/>
        <end position="453"/>
    </location>
</feature>
<feature type="compositionally biased region" description="Low complexity" evidence="3">
    <location>
        <begin position="263"/>
        <end position="276"/>
    </location>
</feature>
<evidence type="ECO:0000259" key="4">
    <source>
        <dbReference type="PROSITE" id="PS50003"/>
    </source>
</evidence>
<evidence type="ECO:0000256" key="2">
    <source>
        <dbReference type="ARBA" id="ARBA00022824"/>
    </source>
</evidence>
<keyword evidence="7" id="KW-1185">Reference proteome</keyword>
<dbReference type="InterPro" id="IPR001849">
    <property type="entry name" value="PH_domain"/>
</dbReference>
<feature type="domain" description="START" evidence="5">
    <location>
        <begin position="503"/>
        <end position="709"/>
    </location>
</feature>
<dbReference type="OMA" id="LETCHRI"/>
<dbReference type="Gene3D" id="3.30.530.20">
    <property type="match status" value="1"/>
</dbReference>
<dbReference type="InterPro" id="IPR023393">
    <property type="entry name" value="START-like_dom_sf"/>
</dbReference>
<accession>A0A1X7VWU2</accession>
<dbReference type="KEGG" id="aqu:100635719"/>
<feature type="region of interest" description="Disordered" evidence="3">
    <location>
        <begin position="245"/>
        <end position="326"/>
    </location>
</feature>
<evidence type="ECO:0000313" key="6">
    <source>
        <dbReference type="EnsemblMetazoa" id="Aqu2.1.44330_001"/>
    </source>
</evidence>
<dbReference type="Pfam" id="PF00169">
    <property type="entry name" value="PH"/>
    <property type="match status" value="1"/>
</dbReference>
<organism evidence="6">
    <name type="scientific">Amphimedon queenslandica</name>
    <name type="common">Sponge</name>
    <dbReference type="NCBI Taxonomy" id="400682"/>
    <lineage>
        <taxon>Eukaryota</taxon>
        <taxon>Metazoa</taxon>
        <taxon>Porifera</taxon>
        <taxon>Demospongiae</taxon>
        <taxon>Heteroscleromorpha</taxon>
        <taxon>Haplosclerida</taxon>
        <taxon>Niphatidae</taxon>
        <taxon>Amphimedon</taxon>
    </lineage>
</organism>
<dbReference type="GO" id="GO:0008289">
    <property type="term" value="F:lipid binding"/>
    <property type="evidence" value="ECO:0007669"/>
    <property type="project" value="InterPro"/>
</dbReference>
<reference evidence="7" key="1">
    <citation type="journal article" date="2010" name="Nature">
        <title>The Amphimedon queenslandica genome and the evolution of animal complexity.</title>
        <authorList>
            <person name="Srivastava M."/>
            <person name="Simakov O."/>
            <person name="Chapman J."/>
            <person name="Fahey B."/>
            <person name="Gauthier M.E."/>
            <person name="Mitros T."/>
            <person name="Richards G.S."/>
            <person name="Conaco C."/>
            <person name="Dacre M."/>
            <person name="Hellsten U."/>
            <person name="Larroux C."/>
            <person name="Putnam N.H."/>
            <person name="Stanke M."/>
            <person name="Adamska M."/>
            <person name="Darling A."/>
            <person name="Degnan S.M."/>
            <person name="Oakley T.H."/>
            <person name="Plachetzki D.C."/>
            <person name="Zhai Y."/>
            <person name="Adamski M."/>
            <person name="Calcino A."/>
            <person name="Cummins S.F."/>
            <person name="Goodstein D.M."/>
            <person name="Harris C."/>
            <person name="Jackson D.J."/>
            <person name="Leys S.P."/>
            <person name="Shu S."/>
            <person name="Woodcroft B.J."/>
            <person name="Vervoort M."/>
            <person name="Kosik K.S."/>
            <person name="Manning G."/>
            <person name="Degnan B.M."/>
            <person name="Rokhsar D.S."/>
        </authorList>
    </citation>
    <scope>NUCLEOTIDE SEQUENCE [LARGE SCALE GENOMIC DNA]</scope>
</reference>
<dbReference type="PANTHER" id="PTHR19308">
    <property type="entry name" value="PHOSPHATIDYLCHOLINE TRANSFER PROTEIN"/>
    <property type="match status" value="1"/>
</dbReference>
<dbReference type="AlphaFoldDB" id="A0A1X7VWU2"/>
<protein>
    <recommendedName>
        <fullName evidence="8">Ceramide transfer protein</fullName>
    </recommendedName>
</protein>
<feature type="region of interest" description="Disordered" evidence="3">
    <location>
        <begin position="430"/>
        <end position="453"/>
    </location>
</feature>
<dbReference type="PROSITE" id="PS50003">
    <property type="entry name" value="PH_DOMAIN"/>
    <property type="match status" value="1"/>
</dbReference>
<feature type="compositionally biased region" description="Basic and acidic residues" evidence="3">
    <location>
        <begin position="29"/>
        <end position="45"/>
    </location>
</feature>
<sequence length="715" mass="80475">MARLVKNFIGGIAFKVTGGDVYEVEDEEKESRTEDLKVGEERLTEGVEEGSSTSDEEEEDNFHINHPPYKMATLSKWTNYISGWQDRYVVVRDGILSYYKSEIDLQYGCRGSISLHKVSVYIHEFDELRFDIRAHDCTYFFRAGDPTEKASWVEVIEANKAYLIENGPKPSIARQASIISLSGLSQASTSSFKTGHDLQVKLAEMETYRDILCKQIDVLQAYFDAGIESTISNDDGVNEVVKSTDSIDELPEEGGEHHNGRYSPSPLTRSSESSRSSKLHDAGSSSSPVVGHRLTPKGHRRTGSDPFSFRQMPHNRSPLLRSHGGSGATSGGFDFRGEAITFKATTAGILSSLKYCIDIMNKREEYWQKKFEKEQERRRKADRAAHSALNGPRIRAYEYAGPDFEEGPHSALNEDEFYDALEMAYQEDELEIQPSQNSSPSKAVSQSDNKNNEAQPQIEAVLEDIVHKPYTGPEHKLTPLVNEHVGKYSKYVFEPVESGDGNWQLAHEDGDMKVYRRELEEDGVVVDPLKAQHIVKGLSAFEMCKYFFDKDTRLDWEGTVESFKVLDKLADDSVVFHQLHKRVWPSTQRETVFCSHICMLTNAPRPENMVGHTWMVCNFSMEHPSVPITSKMIRATLNVGLVCQTIINRQVEPGQESSITRDDVSCKIIYAANVNPGGWAPPSVVRTIAKREITKFLKKISSCAQKAVLEQPLTL</sequence>
<dbReference type="eggNOG" id="KOG1739">
    <property type="taxonomic scope" value="Eukaryota"/>
</dbReference>
<evidence type="ECO:0000259" key="5">
    <source>
        <dbReference type="PROSITE" id="PS50848"/>
    </source>
</evidence>
<dbReference type="OrthoDB" id="2344588at2759"/>
<proteinExistence type="predicted"/>
<dbReference type="PANTHER" id="PTHR19308:SF53">
    <property type="entry name" value="CERAMIDE TRANSFER PROTEIN"/>
    <property type="match status" value="1"/>
</dbReference>
<gene>
    <name evidence="6" type="primary">100635719</name>
</gene>
<dbReference type="InterPro" id="IPR011993">
    <property type="entry name" value="PH-like_dom_sf"/>
</dbReference>
<dbReference type="SUPFAM" id="SSF50729">
    <property type="entry name" value="PH domain-like"/>
    <property type="match status" value="1"/>
</dbReference>
<keyword evidence="2" id="KW-0256">Endoplasmic reticulum</keyword>
<dbReference type="STRING" id="400682.A0A1X7VWU2"/>
<comment type="subcellular location">
    <subcellularLocation>
        <location evidence="1">Endoplasmic reticulum</location>
    </subcellularLocation>
</comment>
<evidence type="ECO:0000256" key="1">
    <source>
        <dbReference type="ARBA" id="ARBA00004240"/>
    </source>
</evidence>
<name>A0A1X7VWU2_AMPQE</name>
<dbReference type="InterPro" id="IPR051213">
    <property type="entry name" value="START_lipid_transfer"/>
</dbReference>
<feature type="domain" description="PH" evidence="4">
    <location>
        <begin position="67"/>
        <end position="161"/>
    </location>
</feature>
<evidence type="ECO:0000313" key="7">
    <source>
        <dbReference type="Proteomes" id="UP000007879"/>
    </source>
</evidence>
<evidence type="ECO:0000256" key="3">
    <source>
        <dbReference type="SAM" id="MobiDB-lite"/>
    </source>
</evidence>
<dbReference type="EnsemblMetazoa" id="Aqu2.1.44330_001">
    <property type="protein sequence ID" value="Aqu2.1.44330_001"/>
    <property type="gene ID" value="Aqu2.1.44330"/>
</dbReference>
<dbReference type="PROSITE" id="PS50848">
    <property type="entry name" value="START"/>
    <property type="match status" value="1"/>
</dbReference>
<dbReference type="GO" id="GO:0035621">
    <property type="term" value="P:ER to Golgi ceramide transport"/>
    <property type="evidence" value="ECO:0007669"/>
    <property type="project" value="TreeGrafter"/>
</dbReference>
<dbReference type="Gene3D" id="2.30.29.30">
    <property type="entry name" value="Pleckstrin-homology domain (PH domain)/Phosphotyrosine-binding domain (PTB)"/>
    <property type="match status" value="1"/>
</dbReference>
<reference evidence="6" key="2">
    <citation type="submission" date="2017-05" db="UniProtKB">
        <authorList>
            <consortium name="EnsemblMetazoa"/>
        </authorList>
    </citation>
    <scope>IDENTIFICATION</scope>
</reference>
<dbReference type="SMART" id="SM00233">
    <property type="entry name" value="PH"/>
    <property type="match status" value="1"/>
</dbReference>
<dbReference type="Pfam" id="PF01852">
    <property type="entry name" value="START"/>
    <property type="match status" value="1"/>
</dbReference>
<dbReference type="SUPFAM" id="SSF55961">
    <property type="entry name" value="Bet v1-like"/>
    <property type="match status" value="1"/>
</dbReference>
<dbReference type="CDD" id="cd13283">
    <property type="entry name" value="PH_GPBP"/>
    <property type="match status" value="1"/>
</dbReference>
<evidence type="ECO:0008006" key="8">
    <source>
        <dbReference type="Google" id="ProtNLM"/>
    </source>
</evidence>
<dbReference type="InParanoid" id="A0A1X7VWU2"/>
<feature type="region of interest" description="Disordered" evidence="3">
    <location>
        <begin position="24"/>
        <end position="65"/>
    </location>
</feature>
<dbReference type="SMART" id="SM00234">
    <property type="entry name" value="START"/>
    <property type="match status" value="1"/>
</dbReference>
<dbReference type="Proteomes" id="UP000007879">
    <property type="component" value="Unassembled WGS sequence"/>
</dbReference>
<dbReference type="InterPro" id="IPR002913">
    <property type="entry name" value="START_lipid-bd_dom"/>
</dbReference>
<dbReference type="EnsemblMetazoa" id="XM_011405237.2">
    <property type="protein sequence ID" value="XP_011403539.2"/>
    <property type="gene ID" value="LOC100635719"/>
</dbReference>
<dbReference type="GO" id="GO:0005783">
    <property type="term" value="C:endoplasmic reticulum"/>
    <property type="evidence" value="ECO:0007669"/>
    <property type="project" value="UniProtKB-SubCell"/>
</dbReference>